<dbReference type="AlphaFoldDB" id="A0A6H5HFW9"/>
<protein>
    <submittedName>
        <fullName evidence="2">Uncharacterized protein</fullName>
    </submittedName>
</protein>
<dbReference type="Proteomes" id="UP000479000">
    <property type="component" value="Unassembled WGS sequence"/>
</dbReference>
<gene>
    <name evidence="2" type="ORF">NTEN_LOCUS19857</name>
</gene>
<reference evidence="2 3" key="1">
    <citation type="submission" date="2020-02" db="EMBL/GenBank/DDBJ databases">
        <authorList>
            <person name="Ferguson B K."/>
        </authorList>
    </citation>
    <scope>NUCLEOTIDE SEQUENCE [LARGE SCALE GENOMIC DNA]</scope>
</reference>
<feature type="non-terminal residue" evidence="2">
    <location>
        <position position="1"/>
    </location>
</feature>
<proteinExistence type="predicted"/>
<dbReference type="EMBL" id="CADCXU010029193">
    <property type="protein sequence ID" value="CAB0015517.1"/>
    <property type="molecule type" value="Genomic_DNA"/>
</dbReference>
<evidence type="ECO:0000313" key="2">
    <source>
        <dbReference type="EMBL" id="CAB0015517.1"/>
    </source>
</evidence>
<keyword evidence="3" id="KW-1185">Reference proteome</keyword>
<feature type="region of interest" description="Disordered" evidence="1">
    <location>
        <begin position="1"/>
        <end position="36"/>
    </location>
</feature>
<accession>A0A6H5HFW9</accession>
<name>A0A6H5HFW9_9HEMI</name>
<organism evidence="2 3">
    <name type="scientific">Nesidiocoris tenuis</name>
    <dbReference type="NCBI Taxonomy" id="355587"/>
    <lineage>
        <taxon>Eukaryota</taxon>
        <taxon>Metazoa</taxon>
        <taxon>Ecdysozoa</taxon>
        <taxon>Arthropoda</taxon>
        <taxon>Hexapoda</taxon>
        <taxon>Insecta</taxon>
        <taxon>Pterygota</taxon>
        <taxon>Neoptera</taxon>
        <taxon>Paraneoptera</taxon>
        <taxon>Hemiptera</taxon>
        <taxon>Heteroptera</taxon>
        <taxon>Panheteroptera</taxon>
        <taxon>Cimicomorpha</taxon>
        <taxon>Miridae</taxon>
        <taxon>Dicyphina</taxon>
        <taxon>Nesidiocoris</taxon>
    </lineage>
</organism>
<sequence>YLGSREGFVESEQSDVSRSGRRQRPGHDRLGDRQAAGFVAAAEENDGQQNPSVDFHSDFDNFLHERLKSPWKED</sequence>
<evidence type="ECO:0000313" key="3">
    <source>
        <dbReference type="Proteomes" id="UP000479000"/>
    </source>
</evidence>
<evidence type="ECO:0000256" key="1">
    <source>
        <dbReference type="SAM" id="MobiDB-lite"/>
    </source>
</evidence>